<evidence type="ECO:0000256" key="1">
    <source>
        <dbReference type="SAM" id="MobiDB-lite"/>
    </source>
</evidence>
<protein>
    <submittedName>
        <fullName evidence="3">Uncharacterized protein</fullName>
    </submittedName>
</protein>
<organism evidence="3 4">
    <name type="scientific">Phanerochaete sordida</name>
    <dbReference type="NCBI Taxonomy" id="48140"/>
    <lineage>
        <taxon>Eukaryota</taxon>
        <taxon>Fungi</taxon>
        <taxon>Dikarya</taxon>
        <taxon>Basidiomycota</taxon>
        <taxon>Agaricomycotina</taxon>
        <taxon>Agaricomycetes</taxon>
        <taxon>Polyporales</taxon>
        <taxon>Phanerochaetaceae</taxon>
        <taxon>Phanerochaete</taxon>
    </lineage>
</organism>
<feature type="signal peptide" evidence="2">
    <location>
        <begin position="1"/>
        <end position="21"/>
    </location>
</feature>
<sequence length="159" mass="17148">MHTSKAAISVLLCWILAPAFAWPIFPWGSPTPIPDVVHATAPSPTPDVAIPGSLAATPSTHESTPEDDTSYSSTPFVVQPPFRLDDTQQALHMPPRRDSWRSPAGRSHKEDSREARLVALMGPELSVTLRRDVVRSSRLTASLWAGLISGKDALTSTAC</sequence>
<gene>
    <name evidence="3" type="ORF">PsYK624_123440</name>
</gene>
<evidence type="ECO:0000256" key="2">
    <source>
        <dbReference type="SAM" id="SignalP"/>
    </source>
</evidence>
<dbReference type="AlphaFoldDB" id="A0A9P3GJX9"/>
<feature type="region of interest" description="Disordered" evidence="1">
    <location>
        <begin position="92"/>
        <end position="113"/>
    </location>
</feature>
<evidence type="ECO:0000313" key="4">
    <source>
        <dbReference type="Proteomes" id="UP000703269"/>
    </source>
</evidence>
<feature type="region of interest" description="Disordered" evidence="1">
    <location>
        <begin position="47"/>
        <end position="78"/>
    </location>
</feature>
<name>A0A9P3GJX9_9APHY</name>
<dbReference type="Proteomes" id="UP000703269">
    <property type="component" value="Unassembled WGS sequence"/>
</dbReference>
<feature type="chain" id="PRO_5040313314" evidence="2">
    <location>
        <begin position="22"/>
        <end position="159"/>
    </location>
</feature>
<comment type="caution">
    <text evidence="3">The sequence shown here is derived from an EMBL/GenBank/DDBJ whole genome shotgun (WGS) entry which is preliminary data.</text>
</comment>
<keyword evidence="2" id="KW-0732">Signal</keyword>
<dbReference type="EMBL" id="BPQB01000056">
    <property type="protein sequence ID" value="GJE96151.1"/>
    <property type="molecule type" value="Genomic_DNA"/>
</dbReference>
<evidence type="ECO:0000313" key="3">
    <source>
        <dbReference type="EMBL" id="GJE96151.1"/>
    </source>
</evidence>
<keyword evidence="4" id="KW-1185">Reference proteome</keyword>
<reference evidence="3 4" key="1">
    <citation type="submission" date="2021-08" db="EMBL/GenBank/DDBJ databases">
        <title>Draft Genome Sequence of Phanerochaete sordida strain YK-624.</title>
        <authorList>
            <person name="Mori T."/>
            <person name="Dohra H."/>
            <person name="Suzuki T."/>
            <person name="Kawagishi H."/>
            <person name="Hirai H."/>
        </authorList>
    </citation>
    <scope>NUCLEOTIDE SEQUENCE [LARGE SCALE GENOMIC DNA]</scope>
    <source>
        <strain evidence="3 4">YK-624</strain>
    </source>
</reference>
<proteinExistence type="predicted"/>
<accession>A0A9P3GJX9</accession>